<gene>
    <name evidence="1" type="ORF">HPB50_023174</name>
</gene>
<accession>A0ACB7TMD8</accession>
<sequence length="122" mass="13412">MGKRDNAHLEQKTKHASPASARQRLTLWDLSCIVTIRVEFSPSCSMSPTATPGMLFVADGTDIPSASAALVPDPNAALCCYEHAQQHYIRVGHEPTTSSFNLTSWRVCWHNAGIGHLFQFCL</sequence>
<keyword evidence="2" id="KW-1185">Reference proteome</keyword>
<dbReference type="EMBL" id="CM023481">
    <property type="protein sequence ID" value="KAH6948200.1"/>
    <property type="molecule type" value="Genomic_DNA"/>
</dbReference>
<comment type="caution">
    <text evidence="1">The sequence shown here is derived from an EMBL/GenBank/DDBJ whole genome shotgun (WGS) entry which is preliminary data.</text>
</comment>
<dbReference type="Proteomes" id="UP000821845">
    <property type="component" value="Chromosome 1"/>
</dbReference>
<proteinExistence type="predicted"/>
<evidence type="ECO:0000313" key="2">
    <source>
        <dbReference type="Proteomes" id="UP000821845"/>
    </source>
</evidence>
<reference evidence="1" key="1">
    <citation type="submission" date="2020-05" db="EMBL/GenBank/DDBJ databases">
        <title>Large-scale comparative analyses of tick genomes elucidate their genetic diversity and vector capacities.</title>
        <authorList>
            <person name="Jia N."/>
            <person name="Wang J."/>
            <person name="Shi W."/>
            <person name="Du L."/>
            <person name="Sun Y."/>
            <person name="Zhan W."/>
            <person name="Jiang J."/>
            <person name="Wang Q."/>
            <person name="Zhang B."/>
            <person name="Ji P."/>
            <person name="Sakyi L.B."/>
            <person name="Cui X."/>
            <person name="Yuan T."/>
            <person name="Jiang B."/>
            <person name="Yang W."/>
            <person name="Lam T.T.-Y."/>
            <person name="Chang Q."/>
            <person name="Ding S."/>
            <person name="Wang X."/>
            <person name="Zhu J."/>
            <person name="Ruan X."/>
            <person name="Zhao L."/>
            <person name="Wei J."/>
            <person name="Que T."/>
            <person name="Du C."/>
            <person name="Cheng J."/>
            <person name="Dai P."/>
            <person name="Han X."/>
            <person name="Huang E."/>
            <person name="Gao Y."/>
            <person name="Liu J."/>
            <person name="Shao H."/>
            <person name="Ye R."/>
            <person name="Li L."/>
            <person name="Wei W."/>
            <person name="Wang X."/>
            <person name="Wang C."/>
            <person name="Yang T."/>
            <person name="Huo Q."/>
            <person name="Li W."/>
            <person name="Guo W."/>
            <person name="Chen H."/>
            <person name="Zhou L."/>
            <person name="Ni X."/>
            <person name="Tian J."/>
            <person name="Zhou Y."/>
            <person name="Sheng Y."/>
            <person name="Liu T."/>
            <person name="Pan Y."/>
            <person name="Xia L."/>
            <person name="Li J."/>
            <person name="Zhao F."/>
            <person name="Cao W."/>
        </authorList>
    </citation>
    <scope>NUCLEOTIDE SEQUENCE</scope>
    <source>
        <strain evidence="1">Hyas-2018</strain>
    </source>
</reference>
<protein>
    <submittedName>
        <fullName evidence="1">Uncharacterized protein</fullName>
    </submittedName>
</protein>
<organism evidence="1 2">
    <name type="scientific">Hyalomma asiaticum</name>
    <name type="common">Tick</name>
    <dbReference type="NCBI Taxonomy" id="266040"/>
    <lineage>
        <taxon>Eukaryota</taxon>
        <taxon>Metazoa</taxon>
        <taxon>Ecdysozoa</taxon>
        <taxon>Arthropoda</taxon>
        <taxon>Chelicerata</taxon>
        <taxon>Arachnida</taxon>
        <taxon>Acari</taxon>
        <taxon>Parasitiformes</taxon>
        <taxon>Ixodida</taxon>
        <taxon>Ixodoidea</taxon>
        <taxon>Ixodidae</taxon>
        <taxon>Hyalomminae</taxon>
        <taxon>Hyalomma</taxon>
    </lineage>
</organism>
<evidence type="ECO:0000313" key="1">
    <source>
        <dbReference type="EMBL" id="KAH6948200.1"/>
    </source>
</evidence>
<name>A0ACB7TMD8_HYAAI</name>